<dbReference type="Gene3D" id="3.40.710.10">
    <property type="entry name" value="DD-peptidase/beta-lactamase superfamily"/>
    <property type="match status" value="1"/>
</dbReference>
<accession>A0AAD0NN10</accession>
<dbReference type="EMBL" id="CP015453">
    <property type="protein sequence ID" value="AWH95051.1"/>
    <property type="molecule type" value="Genomic_DNA"/>
</dbReference>
<dbReference type="KEGG" id="dpc:A6048_05670"/>
<evidence type="ECO:0000313" key="3">
    <source>
        <dbReference type="Proteomes" id="UP000244903"/>
    </source>
</evidence>
<protein>
    <recommendedName>
        <fullName evidence="1">Beta-lactamase-related domain-containing protein</fullName>
    </recommendedName>
</protein>
<proteinExistence type="predicted"/>
<dbReference type="AlphaFoldDB" id="A0AAD0NN10"/>
<evidence type="ECO:0000259" key="1">
    <source>
        <dbReference type="Pfam" id="PF00144"/>
    </source>
</evidence>
<keyword evidence="3" id="KW-1185">Reference proteome</keyword>
<name>A0AAD0NN10_9ACTN</name>
<dbReference type="Pfam" id="PF00144">
    <property type="entry name" value="Beta-lactamase"/>
    <property type="match status" value="1"/>
</dbReference>
<dbReference type="InterPro" id="IPR050491">
    <property type="entry name" value="AmpC-like"/>
</dbReference>
<reference evidence="2 3" key="1">
    <citation type="submission" date="2016-04" db="EMBL/GenBank/DDBJ databases">
        <title>Complete genome sequence of the haloalkaliphilic hydrocarbon-degrading bacterium Dietzia psychralcaliphila ILA-1T, isolated from a drain of a fish product-processing plant.</title>
        <authorList>
            <person name="Zhao J."/>
            <person name="Hu B."/>
            <person name="Geng S."/>
            <person name="Nie Y."/>
            <person name="Tang Y."/>
        </authorList>
    </citation>
    <scope>NUCLEOTIDE SEQUENCE [LARGE SCALE GENOMIC DNA]</scope>
    <source>
        <strain evidence="2 3">ILA-1</strain>
    </source>
</reference>
<organism evidence="2 3">
    <name type="scientific">Dietzia psychralcaliphila</name>
    <dbReference type="NCBI Taxonomy" id="139021"/>
    <lineage>
        <taxon>Bacteria</taxon>
        <taxon>Bacillati</taxon>
        <taxon>Actinomycetota</taxon>
        <taxon>Actinomycetes</taxon>
        <taxon>Mycobacteriales</taxon>
        <taxon>Dietziaceae</taxon>
        <taxon>Dietzia</taxon>
    </lineage>
</organism>
<dbReference type="InterPro" id="IPR012338">
    <property type="entry name" value="Beta-lactam/transpept-like"/>
</dbReference>
<dbReference type="Proteomes" id="UP000244903">
    <property type="component" value="Chromosome"/>
</dbReference>
<dbReference type="InterPro" id="IPR001466">
    <property type="entry name" value="Beta-lactam-related"/>
</dbReference>
<dbReference type="PANTHER" id="PTHR46825:SF9">
    <property type="entry name" value="BETA-LACTAMASE-RELATED DOMAIN-CONTAINING PROTEIN"/>
    <property type="match status" value="1"/>
</dbReference>
<dbReference type="SUPFAM" id="SSF56601">
    <property type="entry name" value="beta-lactamase/transpeptidase-like"/>
    <property type="match status" value="1"/>
</dbReference>
<sequence length="347" mass="36924">MGGEDLGSEPRTSEREGLVERAAERLARRRVGLVVGGGPAGDMSFAYRGDDGRGEVPDADTLFEIGSITKTFTALLLADGVIRGDWRLDTPVRELLPAGVEVPSRDGVGITLQHLATHTSGLPRSPVHLGLRENAAYLRKGADPYAELTEDGVLQGLRDARLKRVPGHGRPKYSNLGFGLLGTAMTTATGVTYGTLVRDRVCGPLGMMDTVVDAQMTTDQRRRTAVGFRSRRRTAEPWPLAGLAGAGALRSTASDMVRFLAAQVNPASAELGDAIRLTHATPPGGPEQMGLGWHRAGDRTLWHNGGTGGFRSIAIMGQDSGTVVLALVNQNRGADLTAFRLMRQLDG</sequence>
<feature type="domain" description="Beta-lactamase-related" evidence="1">
    <location>
        <begin position="28"/>
        <end position="337"/>
    </location>
</feature>
<evidence type="ECO:0000313" key="2">
    <source>
        <dbReference type="EMBL" id="AWH95051.1"/>
    </source>
</evidence>
<gene>
    <name evidence="2" type="ORF">A6048_05670</name>
</gene>
<dbReference type="PANTHER" id="PTHR46825">
    <property type="entry name" value="D-ALANYL-D-ALANINE-CARBOXYPEPTIDASE/ENDOPEPTIDASE AMPH"/>
    <property type="match status" value="1"/>
</dbReference>